<evidence type="ECO:0000313" key="17">
    <source>
        <dbReference type="EMBL" id="RZO19844.1"/>
    </source>
</evidence>
<protein>
    <recommendedName>
        <fullName evidence="15">Riboflavin biosynthesis protein</fullName>
    </recommendedName>
    <domain>
        <recommendedName>
            <fullName evidence="15">Riboflavin kinase</fullName>
            <ecNumber evidence="15">2.7.1.26</ecNumber>
        </recommendedName>
        <alternativeName>
            <fullName evidence="15">Flavokinase</fullName>
        </alternativeName>
    </domain>
    <domain>
        <recommendedName>
            <fullName evidence="15">FMN adenylyltransferase</fullName>
            <ecNumber evidence="15">2.7.7.2</ecNumber>
        </recommendedName>
        <alternativeName>
            <fullName evidence="15">FAD pyrophosphorylase</fullName>
        </alternativeName>
        <alternativeName>
            <fullName evidence="15">FAD synthase</fullName>
        </alternativeName>
    </domain>
</protein>
<dbReference type="InterPro" id="IPR023465">
    <property type="entry name" value="Riboflavin_kinase_dom_sf"/>
</dbReference>
<dbReference type="GO" id="GO:0009231">
    <property type="term" value="P:riboflavin biosynthetic process"/>
    <property type="evidence" value="ECO:0007669"/>
    <property type="project" value="InterPro"/>
</dbReference>
<evidence type="ECO:0000256" key="15">
    <source>
        <dbReference type="PIRNR" id="PIRNR004491"/>
    </source>
</evidence>
<keyword evidence="9 15" id="KW-0418">Kinase</keyword>
<keyword evidence="7 15" id="KW-0548">Nucleotidyltransferase</keyword>
<evidence type="ECO:0000256" key="5">
    <source>
        <dbReference type="ARBA" id="ARBA00022643"/>
    </source>
</evidence>
<dbReference type="CDD" id="cd02064">
    <property type="entry name" value="FAD_synthetase_N"/>
    <property type="match status" value="1"/>
</dbReference>
<evidence type="ECO:0000256" key="10">
    <source>
        <dbReference type="ARBA" id="ARBA00022827"/>
    </source>
</evidence>
<keyword evidence="8 15" id="KW-0547">Nucleotide-binding</keyword>
<evidence type="ECO:0000259" key="16">
    <source>
        <dbReference type="SMART" id="SM00904"/>
    </source>
</evidence>
<evidence type="ECO:0000256" key="12">
    <source>
        <dbReference type="ARBA" id="ARBA00023268"/>
    </source>
</evidence>
<evidence type="ECO:0000256" key="4">
    <source>
        <dbReference type="ARBA" id="ARBA00022630"/>
    </source>
</evidence>
<dbReference type="GO" id="GO:0003919">
    <property type="term" value="F:FMN adenylyltransferase activity"/>
    <property type="evidence" value="ECO:0007669"/>
    <property type="project" value="UniProtKB-UniRule"/>
</dbReference>
<dbReference type="NCBIfam" id="NF004163">
    <property type="entry name" value="PRK05627.1-6"/>
    <property type="match status" value="1"/>
</dbReference>
<dbReference type="SUPFAM" id="SSF82114">
    <property type="entry name" value="Riboflavin kinase-like"/>
    <property type="match status" value="1"/>
</dbReference>
<dbReference type="GO" id="GO:0006747">
    <property type="term" value="P:FAD biosynthetic process"/>
    <property type="evidence" value="ECO:0007669"/>
    <property type="project" value="UniProtKB-UniRule"/>
</dbReference>
<dbReference type="PIRSF" id="PIRSF004491">
    <property type="entry name" value="FAD_Synth"/>
    <property type="match status" value="1"/>
</dbReference>
<evidence type="ECO:0000256" key="1">
    <source>
        <dbReference type="ARBA" id="ARBA00002121"/>
    </source>
</evidence>
<evidence type="ECO:0000256" key="8">
    <source>
        <dbReference type="ARBA" id="ARBA00022741"/>
    </source>
</evidence>
<dbReference type="SUPFAM" id="SSF52374">
    <property type="entry name" value="Nucleotidylyl transferase"/>
    <property type="match status" value="1"/>
</dbReference>
<dbReference type="NCBIfam" id="TIGR00125">
    <property type="entry name" value="cyt_tran_rel"/>
    <property type="match status" value="1"/>
</dbReference>
<dbReference type="SMART" id="SM00904">
    <property type="entry name" value="Flavokinase"/>
    <property type="match status" value="1"/>
</dbReference>
<dbReference type="Pfam" id="PF06574">
    <property type="entry name" value="FAD_syn"/>
    <property type="match status" value="1"/>
</dbReference>
<evidence type="ECO:0000313" key="18">
    <source>
        <dbReference type="Proteomes" id="UP000315889"/>
    </source>
</evidence>
<keyword evidence="11 15" id="KW-0067">ATP-binding</keyword>
<dbReference type="GO" id="GO:0009398">
    <property type="term" value="P:FMN biosynthetic process"/>
    <property type="evidence" value="ECO:0007669"/>
    <property type="project" value="UniProtKB-UniRule"/>
</dbReference>
<proteinExistence type="inferred from homology"/>
<dbReference type="NCBIfam" id="NF004159">
    <property type="entry name" value="PRK05627.1-2"/>
    <property type="match status" value="1"/>
</dbReference>
<dbReference type="GO" id="GO:0008531">
    <property type="term" value="F:riboflavin kinase activity"/>
    <property type="evidence" value="ECO:0007669"/>
    <property type="project" value="UniProtKB-UniRule"/>
</dbReference>
<organism evidence="17 18">
    <name type="scientific">SAR92 clade bacterium</name>
    <dbReference type="NCBI Taxonomy" id="2315479"/>
    <lineage>
        <taxon>Bacteria</taxon>
        <taxon>Pseudomonadati</taxon>
        <taxon>Pseudomonadota</taxon>
        <taxon>Gammaproteobacteria</taxon>
        <taxon>Cellvibrionales</taxon>
        <taxon>Porticoccaceae</taxon>
        <taxon>SAR92 clade</taxon>
    </lineage>
</organism>
<dbReference type="PANTHER" id="PTHR22749">
    <property type="entry name" value="RIBOFLAVIN KINASE/FMN ADENYLYLTRANSFERASE"/>
    <property type="match status" value="1"/>
</dbReference>
<dbReference type="InterPro" id="IPR015865">
    <property type="entry name" value="Riboflavin_kinase_bac/euk"/>
</dbReference>
<reference evidence="17 18" key="1">
    <citation type="submission" date="2019-02" db="EMBL/GenBank/DDBJ databases">
        <title>Prokaryotic population dynamics and viral predation in marine succession experiment using metagenomics: the confinement effect.</title>
        <authorList>
            <person name="Haro-Moreno J.M."/>
            <person name="Rodriguez-Valera F."/>
            <person name="Lopez-Perez M."/>
        </authorList>
    </citation>
    <scope>NUCLEOTIDE SEQUENCE [LARGE SCALE GENOMIC DNA]</scope>
    <source>
        <strain evidence="17">MED-G170</strain>
    </source>
</reference>
<evidence type="ECO:0000256" key="14">
    <source>
        <dbReference type="ARBA" id="ARBA00049494"/>
    </source>
</evidence>
<dbReference type="NCBIfam" id="NF004160">
    <property type="entry name" value="PRK05627.1-3"/>
    <property type="match status" value="1"/>
</dbReference>
<comment type="pathway">
    <text evidence="3 15">Cofactor biosynthesis; FMN biosynthesis; FMN from riboflavin (ATP route): step 1/1.</text>
</comment>
<keyword evidence="4 15" id="KW-0285">Flavoprotein</keyword>
<dbReference type="InterPro" id="IPR015864">
    <property type="entry name" value="FAD_synthase"/>
</dbReference>
<dbReference type="UniPathway" id="UPA00276">
    <property type="reaction ID" value="UER00406"/>
</dbReference>
<keyword evidence="10 15" id="KW-0274">FAD</keyword>
<keyword evidence="5 15" id="KW-0288">FMN</keyword>
<comment type="similarity">
    <text evidence="15">Belongs to the ribF family.</text>
</comment>
<dbReference type="EC" id="2.7.1.26" evidence="15"/>
<dbReference type="UniPathway" id="UPA00277">
    <property type="reaction ID" value="UER00407"/>
</dbReference>
<keyword evidence="12" id="KW-0511">Multifunctional enzyme</keyword>
<comment type="caution">
    <text evidence="17">The sequence shown here is derived from an EMBL/GenBank/DDBJ whole genome shotgun (WGS) entry which is preliminary data.</text>
</comment>
<evidence type="ECO:0000256" key="6">
    <source>
        <dbReference type="ARBA" id="ARBA00022679"/>
    </source>
</evidence>
<dbReference type="InterPro" id="IPR002606">
    <property type="entry name" value="Riboflavin_kinase_bac"/>
</dbReference>
<name>A0A520MF46_9GAMM</name>
<dbReference type="GO" id="GO:0005524">
    <property type="term" value="F:ATP binding"/>
    <property type="evidence" value="ECO:0007669"/>
    <property type="project" value="UniProtKB-UniRule"/>
</dbReference>
<dbReference type="AlphaFoldDB" id="A0A520MF46"/>
<dbReference type="Gene3D" id="3.40.50.620">
    <property type="entry name" value="HUPs"/>
    <property type="match status" value="1"/>
</dbReference>
<dbReference type="InterPro" id="IPR014729">
    <property type="entry name" value="Rossmann-like_a/b/a_fold"/>
</dbReference>
<evidence type="ECO:0000256" key="7">
    <source>
        <dbReference type="ARBA" id="ARBA00022695"/>
    </source>
</evidence>
<dbReference type="EC" id="2.7.7.2" evidence="15"/>
<dbReference type="NCBIfam" id="TIGR00083">
    <property type="entry name" value="ribF"/>
    <property type="match status" value="1"/>
</dbReference>
<evidence type="ECO:0000256" key="13">
    <source>
        <dbReference type="ARBA" id="ARBA00047880"/>
    </source>
</evidence>
<comment type="catalytic activity">
    <reaction evidence="14 15">
        <text>FMN + ATP + H(+) = FAD + diphosphate</text>
        <dbReference type="Rhea" id="RHEA:17237"/>
        <dbReference type="ChEBI" id="CHEBI:15378"/>
        <dbReference type="ChEBI" id="CHEBI:30616"/>
        <dbReference type="ChEBI" id="CHEBI:33019"/>
        <dbReference type="ChEBI" id="CHEBI:57692"/>
        <dbReference type="ChEBI" id="CHEBI:58210"/>
        <dbReference type="EC" id="2.7.7.2"/>
    </reaction>
</comment>
<accession>A0A520MF46</accession>
<evidence type="ECO:0000256" key="2">
    <source>
        <dbReference type="ARBA" id="ARBA00004726"/>
    </source>
</evidence>
<comment type="pathway">
    <text evidence="2 15">Cofactor biosynthesis; FAD biosynthesis; FAD from FMN: step 1/1.</text>
</comment>
<comment type="function">
    <text evidence="1">Catalyzes the phosphorylation of riboflavin to FMN followed by the adenylation of FMN to FAD.</text>
</comment>
<dbReference type="Proteomes" id="UP000315889">
    <property type="component" value="Unassembled WGS sequence"/>
</dbReference>
<feature type="domain" description="Riboflavin kinase" evidence="16">
    <location>
        <begin position="183"/>
        <end position="307"/>
    </location>
</feature>
<evidence type="ECO:0000256" key="11">
    <source>
        <dbReference type="ARBA" id="ARBA00022840"/>
    </source>
</evidence>
<gene>
    <name evidence="17" type="ORF">EVB03_06780</name>
</gene>
<sequence length="316" mass="35466">MTFIRGLHNLHSSDQRTVVTIGSFDGVHLGHQAILEQVKLKAKALNVPSVVMVFEPQPQEFFSGEKAPARLMRLREKVETLRELGIDQVVCLQFNSALRSLTAEEFVSRVLVNGLSTRYLIVGDDFRFGCDRSGDFAMLRKAGKHHDFEVQDTDTLEVGGQRVSSTLVRQVLNQSDFEGASLLLGRPFTIRGCVVYGQQLGKKLGFPTANVQLNRYSAPISGVFAVLVTIDSEIYQGAANVGIRPTVGGLVKPILEVHLLDFRGDLYGHRIEVEFKHKIREEKKFTTLDSLVENIRRDVNNIRTWFSQQKNIENKA</sequence>
<dbReference type="InterPro" id="IPR004821">
    <property type="entry name" value="Cyt_trans-like"/>
</dbReference>
<dbReference type="EMBL" id="SHBP01000008">
    <property type="protein sequence ID" value="RZO19844.1"/>
    <property type="molecule type" value="Genomic_DNA"/>
</dbReference>
<dbReference type="FunFam" id="2.40.30.30:FF:000003">
    <property type="entry name" value="Riboflavin biosynthesis protein"/>
    <property type="match status" value="1"/>
</dbReference>
<dbReference type="Pfam" id="PF01687">
    <property type="entry name" value="Flavokinase"/>
    <property type="match status" value="1"/>
</dbReference>
<dbReference type="PANTHER" id="PTHR22749:SF6">
    <property type="entry name" value="RIBOFLAVIN KINASE"/>
    <property type="match status" value="1"/>
</dbReference>
<evidence type="ECO:0000256" key="3">
    <source>
        <dbReference type="ARBA" id="ARBA00005201"/>
    </source>
</evidence>
<dbReference type="FunFam" id="3.40.50.620:FF:000021">
    <property type="entry name" value="Riboflavin biosynthesis protein"/>
    <property type="match status" value="1"/>
</dbReference>
<dbReference type="InterPro" id="IPR023468">
    <property type="entry name" value="Riboflavin_kinase"/>
</dbReference>
<keyword evidence="6 15" id="KW-0808">Transferase</keyword>
<evidence type="ECO:0000256" key="9">
    <source>
        <dbReference type="ARBA" id="ARBA00022777"/>
    </source>
</evidence>
<comment type="catalytic activity">
    <reaction evidence="13 15">
        <text>riboflavin + ATP = FMN + ADP + H(+)</text>
        <dbReference type="Rhea" id="RHEA:14357"/>
        <dbReference type="ChEBI" id="CHEBI:15378"/>
        <dbReference type="ChEBI" id="CHEBI:30616"/>
        <dbReference type="ChEBI" id="CHEBI:57986"/>
        <dbReference type="ChEBI" id="CHEBI:58210"/>
        <dbReference type="ChEBI" id="CHEBI:456216"/>
        <dbReference type="EC" id="2.7.1.26"/>
    </reaction>
</comment>
<dbReference type="Gene3D" id="2.40.30.30">
    <property type="entry name" value="Riboflavin kinase-like"/>
    <property type="match status" value="1"/>
</dbReference>
<dbReference type="NCBIfam" id="NF004162">
    <property type="entry name" value="PRK05627.1-5"/>
    <property type="match status" value="1"/>
</dbReference>